<dbReference type="SMART" id="SM00066">
    <property type="entry name" value="GAL4"/>
    <property type="match status" value="1"/>
</dbReference>
<dbReference type="PANTHER" id="PTHR47654:SF5">
    <property type="entry name" value="TRANSCRIPTION FACTOR DOMAIN-CONTAINING PROTEIN"/>
    <property type="match status" value="1"/>
</dbReference>
<accession>A0A9P4TNS2</accession>
<dbReference type="GO" id="GO:0000981">
    <property type="term" value="F:DNA-binding transcription factor activity, RNA polymerase II-specific"/>
    <property type="evidence" value="ECO:0007669"/>
    <property type="project" value="InterPro"/>
</dbReference>
<name>A0A9P4TNS2_CURKU</name>
<dbReference type="Pfam" id="PF00172">
    <property type="entry name" value="Zn_clus"/>
    <property type="match status" value="1"/>
</dbReference>
<evidence type="ECO:0000313" key="4">
    <source>
        <dbReference type="EMBL" id="KAF3011007.1"/>
    </source>
</evidence>
<dbReference type="SUPFAM" id="SSF57701">
    <property type="entry name" value="Zn2/Cys6 DNA-binding domain"/>
    <property type="match status" value="1"/>
</dbReference>
<dbReference type="OrthoDB" id="5296287at2759"/>
<dbReference type="PROSITE" id="PS50048">
    <property type="entry name" value="ZN2_CY6_FUNGAL_2"/>
    <property type="match status" value="1"/>
</dbReference>
<evidence type="ECO:0000259" key="3">
    <source>
        <dbReference type="PROSITE" id="PS50048"/>
    </source>
</evidence>
<dbReference type="EMBL" id="SWKU01000001">
    <property type="protein sequence ID" value="KAF3011007.1"/>
    <property type="molecule type" value="Genomic_DNA"/>
</dbReference>
<reference evidence="4" key="1">
    <citation type="submission" date="2019-04" db="EMBL/GenBank/DDBJ databases">
        <title>Sequencing of skin fungus with MAO and IRED activity.</title>
        <authorList>
            <person name="Marsaioli A.J."/>
            <person name="Bonatto J.M.C."/>
            <person name="Reis Junior O."/>
        </authorList>
    </citation>
    <scope>NUCLEOTIDE SEQUENCE</scope>
    <source>
        <strain evidence="4">30M1</strain>
    </source>
</reference>
<keyword evidence="5" id="KW-1185">Reference proteome</keyword>
<proteinExistence type="predicted"/>
<dbReference type="Proteomes" id="UP000801428">
    <property type="component" value="Unassembled WGS sequence"/>
</dbReference>
<dbReference type="GO" id="GO:0008270">
    <property type="term" value="F:zinc ion binding"/>
    <property type="evidence" value="ECO:0007669"/>
    <property type="project" value="InterPro"/>
</dbReference>
<dbReference type="InterPro" id="IPR053230">
    <property type="entry name" value="Trans_reg_galc"/>
</dbReference>
<evidence type="ECO:0000256" key="1">
    <source>
        <dbReference type="ARBA" id="ARBA00023242"/>
    </source>
</evidence>
<evidence type="ECO:0000256" key="2">
    <source>
        <dbReference type="SAM" id="MobiDB-lite"/>
    </source>
</evidence>
<dbReference type="InterPro" id="IPR001138">
    <property type="entry name" value="Zn2Cys6_DnaBD"/>
</dbReference>
<evidence type="ECO:0000313" key="5">
    <source>
        <dbReference type="Proteomes" id="UP000801428"/>
    </source>
</evidence>
<protein>
    <recommendedName>
        <fullName evidence="3">Zn(2)-C6 fungal-type domain-containing protein</fullName>
    </recommendedName>
</protein>
<dbReference type="InterPro" id="IPR036864">
    <property type="entry name" value="Zn2-C6_fun-type_DNA-bd_sf"/>
</dbReference>
<feature type="region of interest" description="Disordered" evidence="2">
    <location>
        <begin position="618"/>
        <end position="640"/>
    </location>
</feature>
<feature type="region of interest" description="Disordered" evidence="2">
    <location>
        <begin position="1"/>
        <end position="33"/>
    </location>
</feature>
<dbReference type="AlphaFoldDB" id="A0A9P4TNS2"/>
<gene>
    <name evidence="4" type="ORF">E8E13_010807</name>
</gene>
<comment type="caution">
    <text evidence="4">The sequence shown here is derived from an EMBL/GenBank/DDBJ whole genome shotgun (WGS) entry which is preliminary data.</text>
</comment>
<keyword evidence="1" id="KW-0539">Nucleus</keyword>
<dbReference type="PANTHER" id="PTHR47654">
    <property type="entry name" value="ZN(II)2CYS6 TRANSCRIPTION FACTOR (EUROFUNG)-RELATED"/>
    <property type="match status" value="1"/>
</dbReference>
<dbReference type="CDD" id="cd00067">
    <property type="entry name" value="GAL4"/>
    <property type="match status" value="1"/>
</dbReference>
<feature type="region of interest" description="Disordered" evidence="2">
    <location>
        <begin position="124"/>
        <end position="168"/>
    </location>
</feature>
<dbReference type="Gene3D" id="4.10.240.10">
    <property type="entry name" value="Zn(2)-C6 fungal-type DNA-binding domain"/>
    <property type="match status" value="1"/>
</dbReference>
<dbReference type="CDD" id="cd12148">
    <property type="entry name" value="fungal_TF_MHR"/>
    <property type="match status" value="1"/>
</dbReference>
<sequence>MASRYTSGKVAIPKLDRGLHPPPPKGPPSQNREDRVVRACKNCRKRKVKCSGDVPRCVVCQTNDLNCVYEQSRRDRLKEASDLNYVFLNLFKDISPRLGDEDRKRIQDVIDVAEDDILEPSSTAVSVKSLGKRSRNRSASQSPDDIGPTKKQGEAHVTASVGSNEDLDHLDEDLMRSLDARQTGYVGQNSEVQWLRSVQRQSRGEPMGMPYGPPGSSAHAIDERAKALHERRTYDTFAPTTTVTEATFYLDNDNIDLEIAVNAYELPDPDLAEQLLECYMNTIHNSFPVVPLNFDAQARKFISADIQQSIKALLQELEDWSNRTLGQDTPSPGSAHAHQLERETMLLRMSYWSTRISITRPCLCRTERRIKNQSDSSAKFNSDMALSCVESARALTALFPATPDPQFVYLKAPWWNVVHIIMQCAAVLLLEIGYQNQHVKYSNSGITSDLQKLVSWLHLIGQKDSCARRAYLVLQRISRDVAPHLRLKADEALSENAASEKTANLPNSFFASSTSQQNDDGTWIQGHPFVSQTADIDPQLSSPDDQYLMLPLSEFSADDRMGAGGMPILNGSGNPFVNSWDECMPFDVQNFWLQDRSFVANSSAFSGDVRTHPWEEFQGQYQQQDQRPGSTADRVDGTGL</sequence>
<dbReference type="PROSITE" id="PS00463">
    <property type="entry name" value="ZN2_CY6_FUNGAL_1"/>
    <property type="match status" value="1"/>
</dbReference>
<feature type="domain" description="Zn(2)-C6 fungal-type" evidence="3">
    <location>
        <begin position="39"/>
        <end position="69"/>
    </location>
</feature>
<organism evidence="4 5">
    <name type="scientific">Curvularia kusanoi</name>
    <name type="common">Cochliobolus kusanoi</name>
    <dbReference type="NCBI Taxonomy" id="90978"/>
    <lineage>
        <taxon>Eukaryota</taxon>
        <taxon>Fungi</taxon>
        <taxon>Dikarya</taxon>
        <taxon>Ascomycota</taxon>
        <taxon>Pezizomycotina</taxon>
        <taxon>Dothideomycetes</taxon>
        <taxon>Pleosporomycetidae</taxon>
        <taxon>Pleosporales</taxon>
        <taxon>Pleosporineae</taxon>
        <taxon>Pleosporaceae</taxon>
        <taxon>Curvularia</taxon>
    </lineage>
</organism>